<dbReference type="InterPro" id="IPR018490">
    <property type="entry name" value="cNMP-bd_dom_sf"/>
</dbReference>
<accession>A0A7J5AT72</accession>
<dbReference type="OrthoDB" id="758145at2"/>
<dbReference type="InterPro" id="IPR000595">
    <property type="entry name" value="cNMP-bd_dom"/>
</dbReference>
<feature type="domain" description="Cyclic nucleotide-binding" evidence="1">
    <location>
        <begin position="10"/>
        <end position="109"/>
    </location>
</feature>
<proteinExistence type="predicted"/>
<organism evidence="2 3">
    <name type="scientific">Tenacibaculum aiptasiae</name>
    <dbReference type="NCBI Taxonomy" id="426481"/>
    <lineage>
        <taxon>Bacteria</taxon>
        <taxon>Pseudomonadati</taxon>
        <taxon>Bacteroidota</taxon>
        <taxon>Flavobacteriia</taxon>
        <taxon>Flavobacteriales</taxon>
        <taxon>Flavobacteriaceae</taxon>
        <taxon>Tenacibaculum</taxon>
    </lineage>
</organism>
<dbReference type="AlphaFoldDB" id="A0A7J5AT72"/>
<dbReference type="CDD" id="cd00038">
    <property type="entry name" value="CAP_ED"/>
    <property type="match status" value="1"/>
</dbReference>
<dbReference type="Gene3D" id="2.60.120.10">
    <property type="entry name" value="Jelly Rolls"/>
    <property type="match status" value="1"/>
</dbReference>
<gene>
    <name evidence="2" type="ORF">F7018_01200</name>
</gene>
<evidence type="ECO:0000313" key="3">
    <source>
        <dbReference type="Proteomes" id="UP000467305"/>
    </source>
</evidence>
<dbReference type="PROSITE" id="PS50042">
    <property type="entry name" value="CNMP_BINDING_3"/>
    <property type="match status" value="1"/>
</dbReference>
<evidence type="ECO:0000313" key="2">
    <source>
        <dbReference type="EMBL" id="KAB1160838.1"/>
    </source>
</evidence>
<reference evidence="2 3" key="1">
    <citation type="submission" date="2019-09" db="EMBL/GenBank/DDBJ databases">
        <authorList>
            <person name="Cao W.R."/>
        </authorList>
    </citation>
    <scope>NUCLEOTIDE SEQUENCE [LARGE SCALE GENOMIC DNA]</scope>
    <source>
        <strain evidence="3">a4</strain>
    </source>
</reference>
<sequence>MTELENYIKSYFGITNQNLDKITSLFNESELKKGEYYTKSGQYCEKLSFVKSGYIRLFAKANDKEVTQWIAAKGHFLTELYSFNFKQRARWNIQALTDCELYIINKENYVLLNNIVPNWAEIEKQFMASCFIQLEDRIFSHLSLNAEERYHQFFENNKELFNQVPLQYLASMLGMSPETFSRIRNKKNS</sequence>
<dbReference type="Proteomes" id="UP000467305">
    <property type="component" value="Unassembled WGS sequence"/>
</dbReference>
<name>A0A7J5AT72_9FLAO</name>
<dbReference type="SUPFAM" id="SSF51206">
    <property type="entry name" value="cAMP-binding domain-like"/>
    <property type="match status" value="1"/>
</dbReference>
<dbReference type="EMBL" id="WAAU01000003">
    <property type="protein sequence ID" value="KAB1160838.1"/>
    <property type="molecule type" value="Genomic_DNA"/>
</dbReference>
<protein>
    <submittedName>
        <fullName evidence="2">Crp/Fnr family transcriptional regulator</fullName>
    </submittedName>
</protein>
<dbReference type="InterPro" id="IPR014710">
    <property type="entry name" value="RmlC-like_jellyroll"/>
</dbReference>
<evidence type="ECO:0000259" key="1">
    <source>
        <dbReference type="PROSITE" id="PS50042"/>
    </source>
</evidence>
<dbReference type="Pfam" id="PF00027">
    <property type="entry name" value="cNMP_binding"/>
    <property type="match status" value="1"/>
</dbReference>
<keyword evidence="3" id="KW-1185">Reference proteome</keyword>
<comment type="caution">
    <text evidence="2">The sequence shown here is derived from an EMBL/GenBank/DDBJ whole genome shotgun (WGS) entry which is preliminary data.</text>
</comment>
<dbReference type="RefSeq" id="WP_150898150.1">
    <property type="nucleotide sequence ID" value="NZ_WAAU01000003.1"/>
</dbReference>